<feature type="region of interest" description="Disordered" evidence="1">
    <location>
        <begin position="291"/>
        <end position="345"/>
    </location>
</feature>
<name>A0AAW2CY58_9ROSI</name>
<evidence type="ECO:0000256" key="1">
    <source>
        <dbReference type="SAM" id="MobiDB-lite"/>
    </source>
</evidence>
<proteinExistence type="predicted"/>
<reference evidence="2 3" key="1">
    <citation type="submission" date="2024-01" db="EMBL/GenBank/DDBJ databases">
        <title>A telomere-to-telomere, gap-free genome of sweet tea (Lithocarpus litseifolius).</title>
        <authorList>
            <person name="Zhou J."/>
        </authorList>
    </citation>
    <scope>NUCLEOTIDE SEQUENCE [LARGE SCALE GENOMIC DNA]</scope>
    <source>
        <strain evidence="2">Zhou-2022a</strain>
        <tissue evidence="2">Leaf</tissue>
    </source>
</reference>
<dbReference type="PANTHER" id="PTHR31973">
    <property type="entry name" value="POLYPROTEIN, PUTATIVE-RELATED"/>
    <property type="match status" value="1"/>
</dbReference>
<evidence type="ECO:0000313" key="3">
    <source>
        <dbReference type="Proteomes" id="UP001459277"/>
    </source>
</evidence>
<keyword evidence="3" id="KW-1185">Reference proteome</keyword>
<dbReference type="AlphaFoldDB" id="A0AAW2CY58"/>
<dbReference type="EMBL" id="JAZDWU010000005">
    <property type="protein sequence ID" value="KAL0002075.1"/>
    <property type="molecule type" value="Genomic_DNA"/>
</dbReference>
<organism evidence="2 3">
    <name type="scientific">Lithocarpus litseifolius</name>
    <dbReference type="NCBI Taxonomy" id="425828"/>
    <lineage>
        <taxon>Eukaryota</taxon>
        <taxon>Viridiplantae</taxon>
        <taxon>Streptophyta</taxon>
        <taxon>Embryophyta</taxon>
        <taxon>Tracheophyta</taxon>
        <taxon>Spermatophyta</taxon>
        <taxon>Magnoliopsida</taxon>
        <taxon>eudicotyledons</taxon>
        <taxon>Gunneridae</taxon>
        <taxon>Pentapetalae</taxon>
        <taxon>rosids</taxon>
        <taxon>fabids</taxon>
        <taxon>Fagales</taxon>
        <taxon>Fagaceae</taxon>
        <taxon>Lithocarpus</taxon>
    </lineage>
</organism>
<accession>A0AAW2CY58</accession>
<feature type="region of interest" description="Disordered" evidence="1">
    <location>
        <begin position="251"/>
        <end position="271"/>
    </location>
</feature>
<evidence type="ECO:0000313" key="2">
    <source>
        <dbReference type="EMBL" id="KAL0002075.1"/>
    </source>
</evidence>
<comment type="caution">
    <text evidence="2">The sequence shown here is derived from an EMBL/GenBank/DDBJ whole genome shotgun (WGS) entry which is preliminary data.</text>
</comment>
<dbReference type="PANTHER" id="PTHR31973:SF187">
    <property type="entry name" value="MUTATOR TRANSPOSASE MUDRA PROTEIN"/>
    <property type="match status" value="1"/>
</dbReference>
<sequence length="345" mass="39399">MHPIQPQSGMDDTEWIELTLEDGLVSLDGFDDEQADGMKLYLSSQMVYLVGLIPAMETLFLTVEHSYCVKHIYNNFKVNHKRLELKDALWRCATTTIVREFERGMALTDCLVNNLSESFNSMILKSRDKPTLTMLEWIRVRIMTRLYTKRKGIESYVGKLCPNIQDRLEKLKVESKSFSATPADLNGIPCKHEITAIFKNIETPEYYTHPCYLKQTYMEIYKDLLPPMPGQLEWAEIGQLALVARHIYKPTGRSPKQRKRAADEPRNPYRASRLNRPVKCVKCKREGQNARGCKADITGETPWERRQRLQKQKAASGGVPTARTKSGSTSQATSQPPQLASQLLS</sequence>
<dbReference type="Proteomes" id="UP001459277">
    <property type="component" value="Unassembled WGS sequence"/>
</dbReference>
<protein>
    <submittedName>
        <fullName evidence="2">Uncharacterized protein</fullName>
    </submittedName>
</protein>
<feature type="compositionally biased region" description="Polar residues" evidence="1">
    <location>
        <begin position="323"/>
        <end position="345"/>
    </location>
</feature>
<gene>
    <name evidence="2" type="ORF">SO802_015856</name>
</gene>